<sequence length="385" mass="43614">MADRLLFPYVLSLTQKNKPAPYPLRDLDEHLDAALHWIEQASRAVGGAGISKGYDLLRSRWFPAYPETTGYTLPTLINASRLLGNDAWRELAIGHAEYLLNCVTEDGGVLYWKKSRKANPIVFDTGQVILGWLAVFRDTGAENFLRAAMRSGDWLVKVQEPDGIWKEHQYRRVYKVIDARVDWALLVLFQATGETRYRDAAVRNLEWVLAQQTSDGWFQNCGVVPNQVPVTHYLAYAAEGLYLSGDLLKEPRYLQAGKKTADRLLDLQRSDGYLAGAFSADWKETEASCCLTGDLQMSILWMLLWVKSGTPEYHEAARRGLEFVCRTQFLDTPDLNIRGSIGGSFPLYGKYERYKLPEWAAKFLISAILWVKALEGDRLPELLPG</sequence>
<dbReference type="InterPro" id="IPR008928">
    <property type="entry name" value="6-hairpin_glycosidase_sf"/>
</dbReference>
<reference evidence="2" key="1">
    <citation type="submission" date="2015-07" db="EMBL/GenBank/DDBJ databases">
        <title>Draft Genome Sequences of Anaerolinea thermolimosa IMO-1, Bellilinea caldifistulae GOMI-1, Leptolinea tardivitalis YMTK-2, Levilinea saccharolytica KIBI-1,Longilinea arvoryzae KOME-1, Previously Described as Members of the Anaerolineaceae (Chloroflexi).</title>
        <authorList>
            <person name="Sekiguchi Y."/>
            <person name="Ohashi A."/>
            <person name="Matsuura N."/>
            <person name="Tourlousse M.D."/>
        </authorList>
    </citation>
    <scope>NUCLEOTIDE SEQUENCE [LARGE SCALE GENOMIC DNA]</scope>
    <source>
        <strain evidence="2">KOME-1</strain>
    </source>
</reference>
<dbReference type="OrthoDB" id="9791837at2"/>
<proteinExistence type="predicted"/>
<dbReference type="AlphaFoldDB" id="A0A0S7BI52"/>
<gene>
    <name evidence="2" type="ORF">LARV_01231</name>
</gene>
<organism evidence="2">
    <name type="scientific">Longilinea arvoryzae</name>
    <dbReference type="NCBI Taxonomy" id="360412"/>
    <lineage>
        <taxon>Bacteria</taxon>
        <taxon>Bacillati</taxon>
        <taxon>Chloroflexota</taxon>
        <taxon>Anaerolineae</taxon>
        <taxon>Anaerolineales</taxon>
        <taxon>Anaerolineaceae</taxon>
        <taxon>Longilinea</taxon>
    </lineage>
</organism>
<accession>A0A0S7BI52</accession>
<dbReference type="EMBL" id="DF967972">
    <property type="protein sequence ID" value="GAP13477.1"/>
    <property type="molecule type" value="Genomic_DNA"/>
</dbReference>
<evidence type="ECO:0000259" key="1">
    <source>
        <dbReference type="Pfam" id="PF25840"/>
    </source>
</evidence>
<dbReference type="GO" id="GO:0005975">
    <property type="term" value="P:carbohydrate metabolic process"/>
    <property type="evidence" value="ECO:0007669"/>
    <property type="project" value="InterPro"/>
</dbReference>
<dbReference type="SUPFAM" id="SSF48208">
    <property type="entry name" value="Six-hairpin glycosidases"/>
    <property type="match status" value="1"/>
</dbReference>
<protein>
    <submittedName>
        <fullName evidence="2">Prenyltransferase-like</fullName>
    </submittedName>
</protein>
<name>A0A0S7BI52_9CHLR</name>
<dbReference type="STRING" id="360412.LARV_01231"/>
<feature type="domain" description="Broad-specificity ulvan lyase N-terminal" evidence="1">
    <location>
        <begin position="128"/>
        <end position="290"/>
    </location>
</feature>
<evidence type="ECO:0000313" key="3">
    <source>
        <dbReference type="Proteomes" id="UP000055060"/>
    </source>
</evidence>
<dbReference type="InterPro" id="IPR058907">
    <property type="entry name" value="P29_N"/>
</dbReference>
<evidence type="ECO:0000313" key="2">
    <source>
        <dbReference type="EMBL" id="GAP13477.1"/>
    </source>
</evidence>
<dbReference type="Pfam" id="PF25840">
    <property type="entry name" value="Ulvan_lyase_N"/>
    <property type="match status" value="1"/>
</dbReference>
<dbReference type="Proteomes" id="UP000055060">
    <property type="component" value="Unassembled WGS sequence"/>
</dbReference>
<keyword evidence="3" id="KW-1185">Reference proteome</keyword>
<keyword evidence="2" id="KW-0808">Transferase</keyword>
<dbReference type="RefSeq" id="WP_075072811.1">
    <property type="nucleotide sequence ID" value="NZ_DF967972.1"/>
</dbReference>
<dbReference type="CDD" id="cd00688">
    <property type="entry name" value="ISOPREN_C2_like"/>
    <property type="match status" value="1"/>
</dbReference>
<dbReference type="Gene3D" id="1.50.10.20">
    <property type="match status" value="2"/>
</dbReference>
<dbReference type="GO" id="GO:0016740">
    <property type="term" value="F:transferase activity"/>
    <property type="evidence" value="ECO:0007669"/>
    <property type="project" value="UniProtKB-KW"/>
</dbReference>